<keyword evidence="1" id="KW-0472">Membrane</keyword>
<gene>
    <name evidence="2" type="ORF">KSX_29850</name>
</gene>
<dbReference type="EMBL" id="BNJF01000001">
    <property type="protein sequence ID" value="GHO44822.1"/>
    <property type="molecule type" value="Genomic_DNA"/>
</dbReference>
<evidence type="ECO:0000256" key="1">
    <source>
        <dbReference type="SAM" id="Phobius"/>
    </source>
</evidence>
<accession>A0A8J3HVI3</accession>
<feature type="transmembrane region" description="Helical" evidence="1">
    <location>
        <begin position="113"/>
        <end position="135"/>
    </location>
</feature>
<comment type="caution">
    <text evidence="2">The sequence shown here is derived from an EMBL/GenBank/DDBJ whole genome shotgun (WGS) entry which is preliminary data.</text>
</comment>
<dbReference type="AlphaFoldDB" id="A0A8J3HVI3"/>
<feature type="transmembrane region" description="Helical" evidence="1">
    <location>
        <begin position="358"/>
        <end position="377"/>
    </location>
</feature>
<feature type="transmembrane region" description="Helical" evidence="1">
    <location>
        <begin position="206"/>
        <end position="227"/>
    </location>
</feature>
<evidence type="ECO:0000313" key="3">
    <source>
        <dbReference type="Proteomes" id="UP000612362"/>
    </source>
</evidence>
<feature type="transmembrane region" description="Helical" evidence="1">
    <location>
        <begin position="84"/>
        <end position="101"/>
    </location>
</feature>
<sequence>MTDIQLLSHTQSNTVRVRSAAFALFWLALASELVYLFLLALVPLPALHLIPTPLSGLYPWLLQPSRWLAMPLQTLTNVFGGSPAPLLGGALIALGLLYLVGLSQLTGIGDRRWLIGLLGGALVFGLTLLLLPSIFSDNVFTSMFAGRTLGYYHLDPFQIAPIHLPNDAYASWIQTRRDQHDITLPLWLYLSTLFTQLSSNPATTLLLFKGFALLAHLLNIVLVWSILSKIAPKHRLSGALIYAWNPLVLIELAGNGQSEGLLMLLLLLATWCTLQRRRPVYALGALLCFGLAISTNMIALLLAALYAWFIVDHTRGYWHAVLAAGWRILTMLLPLALLFLPLWHGATTFFALTSTVDVAHFIHSPIGLLALLLRGFYSWFAHLTHMPAYLDPITSADMTVRASATFVFVLIYLRQFGTVRDASLLNLHLTDANDPASTLTSVDTLIYGWISSILWYLLLVSGWFWPGYILWLFWAVALRRRDAFSFTLLILTSTTPLLYTLSDFNTASVTIYQIAIIFGPPLVYFIGARTRERLTSSVAK</sequence>
<reference evidence="2" key="1">
    <citation type="submission" date="2020-10" db="EMBL/GenBank/DDBJ databases">
        <title>Taxonomic study of unclassified bacteria belonging to the class Ktedonobacteria.</title>
        <authorList>
            <person name="Yabe S."/>
            <person name="Wang C.M."/>
            <person name="Zheng Y."/>
            <person name="Sakai Y."/>
            <person name="Cavaletti L."/>
            <person name="Monciardini P."/>
            <person name="Donadio S."/>
        </authorList>
    </citation>
    <scope>NUCLEOTIDE SEQUENCE</scope>
    <source>
        <strain evidence="2">SOSP1-1</strain>
    </source>
</reference>
<feature type="transmembrane region" description="Helical" evidence="1">
    <location>
        <begin position="321"/>
        <end position="346"/>
    </location>
</feature>
<dbReference type="Proteomes" id="UP000612362">
    <property type="component" value="Unassembled WGS sequence"/>
</dbReference>
<name>A0A8J3HVI3_9CHLR</name>
<feature type="transmembrane region" description="Helical" evidence="1">
    <location>
        <begin position="280"/>
        <end position="309"/>
    </location>
</feature>
<keyword evidence="3" id="KW-1185">Reference proteome</keyword>
<proteinExistence type="predicted"/>
<dbReference type="Pfam" id="PF26314">
    <property type="entry name" value="MptA_B_family"/>
    <property type="match status" value="1"/>
</dbReference>
<protein>
    <submittedName>
        <fullName evidence="2">Uncharacterized protein</fullName>
    </submittedName>
</protein>
<keyword evidence="1" id="KW-0812">Transmembrane</keyword>
<evidence type="ECO:0000313" key="2">
    <source>
        <dbReference type="EMBL" id="GHO44822.1"/>
    </source>
</evidence>
<feature type="transmembrane region" description="Helical" evidence="1">
    <location>
        <begin position="483"/>
        <end position="501"/>
    </location>
</feature>
<feature type="transmembrane region" description="Helical" evidence="1">
    <location>
        <begin position="453"/>
        <end position="476"/>
    </location>
</feature>
<keyword evidence="1" id="KW-1133">Transmembrane helix</keyword>
<dbReference type="RefSeq" id="WP_220194192.1">
    <property type="nucleotide sequence ID" value="NZ_BNJF01000001.1"/>
</dbReference>
<feature type="transmembrane region" description="Helical" evidence="1">
    <location>
        <begin position="21"/>
        <end position="44"/>
    </location>
</feature>
<feature type="transmembrane region" description="Helical" evidence="1">
    <location>
        <begin position="507"/>
        <end position="527"/>
    </location>
</feature>
<organism evidence="2 3">
    <name type="scientific">Ktedonospora formicarum</name>
    <dbReference type="NCBI Taxonomy" id="2778364"/>
    <lineage>
        <taxon>Bacteria</taxon>
        <taxon>Bacillati</taxon>
        <taxon>Chloroflexota</taxon>
        <taxon>Ktedonobacteria</taxon>
        <taxon>Ktedonobacterales</taxon>
        <taxon>Ktedonobacteraceae</taxon>
        <taxon>Ktedonospora</taxon>
    </lineage>
</organism>